<dbReference type="PANTHER" id="PTHR43595">
    <property type="entry name" value="37S RIBOSOMAL PROTEIN S26, MITOCHONDRIAL"/>
    <property type="match status" value="1"/>
</dbReference>
<evidence type="ECO:0000256" key="3">
    <source>
        <dbReference type="SAM" id="Phobius"/>
    </source>
</evidence>
<dbReference type="GO" id="GO:0004784">
    <property type="term" value="F:superoxide dismutase activity"/>
    <property type="evidence" value="ECO:0007669"/>
    <property type="project" value="InterPro"/>
</dbReference>
<evidence type="ECO:0000313" key="6">
    <source>
        <dbReference type="Proteomes" id="UP001365542"/>
    </source>
</evidence>
<dbReference type="PANTHER" id="PTHR43595:SF2">
    <property type="entry name" value="SMALL RIBOSOMAL SUBUNIT PROTEIN MS42"/>
    <property type="match status" value="1"/>
</dbReference>
<dbReference type="GO" id="GO:0005737">
    <property type="term" value="C:cytoplasm"/>
    <property type="evidence" value="ECO:0007669"/>
    <property type="project" value="TreeGrafter"/>
</dbReference>
<comment type="function">
    <text evidence="1">Component of the mitochondrial ribosome (mitoribosome), a dedicated translation machinery responsible for the synthesis of mitochondrial genome-encoded proteins, including at least some of the essential transmembrane subunits of the mitochondrial respiratory chain. The mitoribosomes are attached to the mitochondrial inner membrane and translation products are cotranslationally integrated into the membrane.</text>
</comment>
<keyword evidence="3" id="KW-0812">Transmembrane</keyword>
<sequence>MPPPRLRPSRLLSGCSNFLASSRMGTQRFAHPLIITKPSAPSQSRCLFTVPSLNRQDLYLENGIGSLYSANQVQIAWKEYQTYLTDRLNLLTAGTELQYHHALQIAIMTSRNSDQAAVFNYASMLHNNHFFFQSLSPAPVPVIPHLLAQIEESFGHMDILKETMLATAMACFSNAFVWLVIDNANKKMRILTTYNSGTPYGLAHRRQSVDTNTTSPLPPTPPPTDAISISQALSPTNDYQNSADQYNKAQTEQALTDVPSEIGRSSIFSPLLCVNVWEHAWLVDYGFDKKEEYLENWWNSVDWGVVWSRLEPLGFHNEKYRRAYMASEVRENEGGSVSGEPKLADHMNRRSMSR</sequence>
<dbReference type="InterPro" id="IPR019832">
    <property type="entry name" value="Mn/Fe_SOD_C"/>
</dbReference>
<dbReference type="SUPFAM" id="SSF54719">
    <property type="entry name" value="Fe,Mn superoxide dismutase (SOD), C-terminal domain"/>
    <property type="match status" value="1"/>
</dbReference>
<gene>
    <name evidence="5" type="ORF">TWF694_003410</name>
</gene>
<feature type="region of interest" description="Disordered" evidence="2">
    <location>
        <begin position="331"/>
        <end position="354"/>
    </location>
</feature>
<accession>A0AAV9WYZ5</accession>
<dbReference type="AlphaFoldDB" id="A0AAV9WYZ5"/>
<proteinExistence type="predicted"/>
<protein>
    <recommendedName>
        <fullName evidence="4">Manganese/iron superoxide dismutase C-terminal domain-containing protein</fullName>
    </recommendedName>
</protein>
<organism evidence="5 6">
    <name type="scientific">Orbilia ellipsospora</name>
    <dbReference type="NCBI Taxonomy" id="2528407"/>
    <lineage>
        <taxon>Eukaryota</taxon>
        <taxon>Fungi</taxon>
        <taxon>Dikarya</taxon>
        <taxon>Ascomycota</taxon>
        <taxon>Pezizomycotina</taxon>
        <taxon>Orbiliomycetes</taxon>
        <taxon>Orbiliales</taxon>
        <taxon>Orbiliaceae</taxon>
        <taxon>Orbilia</taxon>
    </lineage>
</organism>
<dbReference type="Pfam" id="PF02777">
    <property type="entry name" value="Sod_Fe_C"/>
    <property type="match status" value="2"/>
</dbReference>
<evidence type="ECO:0000259" key="4">
    <source>
        <dbReference type="Pfam" id="PF02777"/>
    </source>
</evidence>
<evidence type="ECO:0000256" key="1">
    <source>
        <dbReference type="ARBA" id="ARBA00037226"/>
    </source>
</evidence>
<dbReference type="EMBL" id="JAVHJO010000013">
    <property type="protein sequence ID" value="KAK6530036.1"/>
    <property type="molecule type" value="Genomic_DNA"/>
</dbReference>
<dbReference type="Gene3D" id="3.55.40.20">
    <property type="entry name" value="Iron/manganese superoxide dismutase, C-terminal domain"/>
    <property type="match status" value="1"/>
</dbReference>
<dbReference type="SUPFAM" id="SSF46609">
    <property type="entry name" value="Fe,Mn superoxide dismutase (SOD), N-terminal domain"/>
    <property type="match status" value="1"/>
</dbReference>
<evidence type="ECO:0000256" key="2">
    <source>
        <dbReference type="SAM" id="MobiDB-lite"/>
    </source>
</evidence>
<comment type="caution">
    <text evidence="5">The sequence shown here is derived from an EMBL/GenBank/DDBJ whole genome shotgun (WGS) entry which is preliminary data.</text>
</comment>
<name>A0AAV9WYZ5_9PEZI</name>
<feature type="transmembrane region" description="Helical" evidence="3">
    <location>
        <begin position="163"/>
        <end position="181"/>
    </location>
</feature>
<dbReference type="InterPro" id="IPR036314">
    <property type="entry name" value="SOD_C_sf"/>
</dbReference>
<reference evidence="5 6" key="1">
    <citation type="submission" date="2019-10" db="EMBL/GenBank/DDBJ databases">
        <authorList>
            <person name="Palmer J.M."/>
        </authorList>
    </citation>
    <scope>NUCLEOTIDE SEQUENCE [LARGE SCALE GENOMIC DNA]</scope>
    <source>
        <strain evidence="5 6">TWF694</strain>
    </source>
</reference>
<evidence type="ECO:0000313" key="5">
    <source>
        <dbReference type="EMBL" id="KAK6530036.1"/>
    </source>
</evidence>
<feature type="domain" description="Manganese/iron superoxide dismutase C-terminal" evidence="4">
    <location>
        <begin position="266"/>
        <end position="307"/>
    </location>
</feature>
<keyword evidence="3" id="KW-0472">Membrane</keyword>
<dbReference type="InterPro" id="IPR036324">
    <property type="entry name" value="Mn/Fe_SOD_N_sf"/>
</dbReference>
<keyword evidence="3" id="KW-1133">Transmembrane helix</keyword>
<dbReference type="GO" id="GO:0046872">
    <property type="term" value="F:metal ion binding"/>
    <property type="evidence" value="ECO:0007669"/>
    <property type="project" value="InterPro"/>
</dbReference>
<dbReference type="Proteomes" id="UP001365542">
    <property type="component" value="Unassembled WGS sequence"/>
</dbReference>
<keyword evidence="6" id="KW-1185">Reference proteome</keyword>
<feature type="domain" description="Manganese/iron superoxide dismutase C-terminal" evidence="4">
    <location>
        <begin position="145"/>
        <end position="200"/>
    </location>
</feature>